<sequence>MYKKLGELKDHNDRKLAEFKAAIRYKQSEKHSGPHDQRKRYRDNSYNYDTMEIYKLPSVPSNDFNTNHNSYLPMGWALKETKARVTFIAQQKEFMVDKFNIGKVTGNKVDPYVAAEEMRMSGKFKRSEYLSGQQISSYFSRLFQQDKKTSSDDCVAALCEENKEHLKTTIKHILS</sequence>
<reference evidence="1" key="1">
    <citation type="submission" date="2021-03" db="EMBL/GenBank/DDBJ databases">
        <authorList>
            <person name="Bekaert M."/>
        </authorList>
    </citation>
    <scope>NUCLEOTIDE SEQUENCE</scope>
</reference>
<protein>
    <submittedName>
        <fullName evidence="1">Uncharacterized protein</fullName>
    </submittedName>
</protein>
<name>A0A8S3VB40_MYTED</name>
<dbReference type="EMBL" id="CAJPWZ010003257">
    <property type="protein sequence ID" value="CAG2254947.1"/>
    <property type="molecule type" value="Genomic_DNA"/>
</dbReference>
<gene>
    <name evidence="1" type="ORF">MEDL_66392</name>
</gene>
<evidence type="ECO:0000313" key="2">
    <source>
        <dbReference type="Proteomes" id="UP000683360"/>
    </source>
</evidence>
<proteinExistence type="predicted"/>
<comment type="caution">
    <text evidence="1">The sequence shown here is derived from an EMBL/GenBank/DDBJ whole genome shotgun (WGS) entry which is preliminary data.</text>
</comment>
<dbReference type="Proteomes" id="UP000683360">
    <property type="component" value="Unassembled WGS sequence"/>
</dbReference>
<dbReference type="AlphaFoldDB" id="A0A8S3VB40"/>
<organism evidence="1 2">
    <name type="scientific">Mytilus edulis</name>
    <name type="common">Blue mussel</name>
    <dbReference type="NCBI Taxonomy" id="6550"/>
    <lineage>
        <taxon>Eukaryota</taxon>
        <taxon>Metazoa</taxon>
        <taxon>Spiralia</taxon>
        <taxon>Lophotrochozoa</taxon>
        <taxon>Mollusca</taxon>
        <taxon>Bivalvia</taxon>
        <taxon>Autobranchia</taxon>
        <taxon>Pteriomorphia</taxon>
        <taxon>Mytilida</taxon>
        <taxon>Mytiloidea</taxon>
        <taxon>Mytilidae</taxon>
        <taxon>Mytilinae</taxon>
        <taxon>Mytilus</taxon>
    </lineage>
</organism>
<keyword evidence="2" id="KW-1185">Reference proteome</keyword>
<dbReference type="OrthoDB" id="6074324at2759"/>
<accession>A0A8S3VB40</accession>
<evidence type="ECO:0000313" key="1">
    <source>
        <dbReference type="EMBL" id="CAG2254947.1"/>
    </source>
</evidence>